<keyword evidence="1" id="KW-0472">Membrane</keyword>
<keyword evidence="1" id="KW-1133">Transmembrane helix</keyword>
<proteinExistence type="predicted"/>
<name>A0ABQ8JWY5_9APHY</name>
<sequence length="64" mass="7490">ILMQCQTWVLPQVWRQFFHSVLWVTMKVICLGIASPWLSHRLAACFIQCCGIVFMLPGPWYTFS</sequence>
<gene>
    <name evidence="2" type="ORF">C8Q71DRAFT_793164</name>
</gene>
<dbReference type="Proteomes" id="UP000814176">
    <property type="component" value="Unassembled WGS sequence"/>
</dbReference>
<feature type="transmembrane region" description="Helical" evidence="1">
    <location>
        <begin position="42"/>
        <end position="61"/>
    </location>
</feature>
<dbReference type="RefSeq" id="XP_047772248.1">
    <property type="nucleotide sequence ID" value="XM_047925454.1"/>
</dbReference>
<dbReference type="EMBL" id="JADCUA010000064">
    <property type="protein sequence ID" value="KAH9828565.1"/>
    <property type="molecule type" value="Genomic_DNA"/>
</dbReference>
<keyword evidence="1" id="KW-0812">Transmembrane</keyword>
<evidence type="ECO:0000313" key="2">
    <source>
        <dbReference type="EMBL" id="KAH9828565.1"/>
    </source>
</evidence>
<dbReference type="GeneID" id="72006186"/>
<accession>A0ABQ8JWY5</accession>
<reference evidence="2 3" key="1">
    <citation type="journal article" date="2021" name="Environ. Microbiol.">
        <title>Gene family expansions and transcriptome signatures uncover fungal adaptations to wood decay.</title>
        <authorList>
            <person name="Hage H."/>
            <person name="Miyauchi S."/>
            <person name="Viragh M."/>
            <person name="Drula E."/>
            <person name="Min B."/>
            <person name="Chaduli D."/>
            <person name="Navarro D."/>
            <person name="Favel A."/>
            <person name="Norest M."/>
            <person name="Lesage-Meessen L."/>
            <person name="Balint B."/>
            <person name="Merenyi Z."/>
            <person name="de Eugenio L."/>
            <person name="Morin E."/>
            <person name="Martinez A.T."/>
            <person name="Baldrian P."/>
            <person name="Stursova M."/>
            <person name="Martinez M.J."/>
            <person name="Novotny C."/>
            <person name="Magnuson J.K."/>
            <person name="Spatafora J.W."/>
            <person name="Maurice S."/>
            <person name="Pangilinan J."/>
            <person name="Andreopoulos W."/>
            <person name="LaButti K."/>
            <person name="Hundley H."/>
            <person name="Na H."/>
            <person name="Kuo A."/>
            <person name="Barry K."/>
            <person name="Lipzen A."/>
            <person name="Henrissat B."/>
            <person name="Riley R."/>
            <person name="Ahrendt S."/>
            <person name="Nagy L.G."/>
            <person name="Grigoriev I.V."/>
            <person name="Martin F."/>
            <person name="Rosso M.N."/>
        </authorList>
    </citation>
    <scope>NUCLEOTIDE SEQUENCE [LARGE SCALE GENOMIC DNA]</scope>
    <source>
        <strain evidence="2 3">CIRM-BRFM 1785</strain>
    </source>
</reference>
<evidence type="ECO:0000313" key="3">
    <source>
        <dbReference type="Proteomes" id="UP000814176"/>
    </source>
</evidence>
<feature type="non-terminal residue" evidence="2">
    <location>
        <position position="64"/>
    </location>
</feature>
<feature type="transmembrane region" description="Helical" evidence="1">
    <location>
        <begin position="17"/>
        <end position="35"/>
    </location>
</feature>
<comment type="caution">
    <text evidence="2">The sequence shown here is derived from an EMBL/GenBank/DDBJ whole genome shotgun (WGS) entry which is preliminary data.</text>
</comment>
<keyword evidence="3" id="KW-1185">Reference proteome</keyword>
<evidence type="ECO:0000256" key="1">
    <source>
        <dbReference type="SAM" id="Phobius"/>
    </source>
</evidence>
<protein>
    <submittedName>
        <fullName evidence="2">Uncharacterized protein</fullName>
    </submittedName>
</protein>
<feature type="non-terminal residue" evidence="2">
    <location>
        <position position="1"/>
    </location>
</feature>
<organism evidence="2 3">
    <name type="scientific">Rhodofomes roseus</name>
    <dbReference type="NCBI Taxonomy" id="34475"/>
    <lineage>
        <taxon>Eukaryota</taxon>
        <taxon>Fungi</taxon>
        <taxon>Dikarya</taxon>
        <taxon>Basidiomycota</taxon>
        <taxon>Agaricomycotina</taxon>
        <taxon>Agaricomycetes</taxon>
        <taxon>Polyporales</taxon>
        <taxon>Rhodofomes</taxon>
    </lineage>
</organism>